<reference evidence="1" key="1">
    <citation type="submission" date="2020-01" db="EMBL/GenBank/DDBJ databases">
        <authorList>
            <consortium name="DOE Joint Genome Institute"/>
            <person name="Haridas S."/>
            <person name="Albert R."/>
            <person name="Binder M."/>
            <person name="Bloem J."/>
            <person name="Labutti K."/>
            <person name="Salamov A."/>
            <person name="Andreopoulos B."/>
            <person name="Baker S.E."/>
            <person name="Barry K."/>
            <person name="Bills G."/>
            <person name="Bluhm B.H."/>
            <person name="Cannon C."/>
            <person name="Castanera R."/>
            <person name="Culley D.E."/>
            <person name="Daum C."/>
            <person name="Ezra D."/>
            <person name="Gonzalez J.B."/>
            <person name="Henrissat B."/>
            <person name="Kuo A."/>
            <person name="Liang C."/>
            <person name="Lipzen A."/>
            <person name="Lutzoni F."/>
            <person name="Magnuson J."/>
            <person name="Mondo S."/>
            <person name="Nolan M."/>
            <person name="Ohm R."/>
            <person name="Pangilinan J."/>
            <person name="Park H.-J."/>
            <person name="Ramirez L."/>
            <person name="Alfaro M."/>
            <person name="Sun H."/>
            <person name="Tritt A."/>
            <person name="Yoshinaga Y."/>
            <person name="Zwiers L.-H."/>
            <person name="Turgeon B.G."/>
            <person name="Goodwin S.B."/>
            <person name="Spatafora J.W."/>
            <person name="Crous P.W."/>
            <person name="Grigoriev I.V."/>
        </authorList>
    </citation>
    <scope>NUCLEOTIDE SEQUENCE</scope>
    <source>
        <strain evidence="1">CBS 394.84</strain>
    </source>
</reference>
<dbReference type="GeneID" id="63843864"/>
<dbReference type="Proteomes" id="UP000800039">
    <property type="component" value="Unassembled WGS sequence"/>
</dbReference>
<comment type="caution">
    <text evidence="1">The sequence shown here is derived from an EMBL/GenBank/DDBJ whole genome shotgun (WGS) entry which is preliminary data.</text>
</comment>
<dbReference type="EMBL" id="ML976616">
    <property type="protein sequence ID" value="KAF1846031.1"/>
    <property type="molecule type" value="Genomic_DNA"/>
</dbReference>
<organism evidence="1 2">
    <name type="scientific">Cucurbitaria berberidis CBS 394.84</name>
    <dbReference type="NCBI Taxonomy" id="1168544"/>
    <lineage>
        <taxon>Eukaryota</taxon>
        <taxon>Fungi</taxon>
        <taxon>Dikarya</taxon>
        <taxon>Ascomycota</taxon>
        <taxon>Pezizomycotina</taxon>
        <taxon>Dothideomycetes</taxon>
        <taxon>Pleosporomycetidae</taxon>
        <taxon>Pleosporales</taxon>
        <taxon>Pleosporineae</taxon>
        <taxon>Cucurbitariaceae</taxon>
        <taxon>Cucurbitaria</taxon>
    </lineage>
</organism>
<dbReference type="AlphaFoldDB" id="A0A9P4GIH2"/>
<name>A0A9P4GIH2_9PLEO</name>
<gene>
    <name evidence="1" type="ORF">K460DRAFT_119172</name>
</gene>
<sequence length="56" mass="6416">MTELVVTQSTFTEPAIAQLGRRRFENPLTALSPMHWPFPNGMFVYRNLQGVSMEFA</sequence>
<protein>
    <submittedName>
        <fullName evidence="1">Uncharacterized protein</fullName>
    </submittedName>
</protein>
<proteinExistence type="predicted"/>
<accession>A0A9P4GIH2</accession>
<evidence type="ECO:0000313" key="2">
    <source>
        <dbReference type="Proteomes" id="UP000800039"/>
    </source>
</evidence>
<keyword evidence="2" id="KW-1185">Reference proteome</keyword>
<dbReference type="RefSeq" id="XP_040788594.1">
    <property type="nucleotide sequence ID" value="XM_040926612.1"/>
</dbReference>
<evidence type="ECO:0000313" key="1">
    <source>
        <dbReference type="EMBL" id="KAF1846031.1"/>
    </source>
</evidence>